<protein>
    <recommendedName>
        <fullName evidence="5">DUF4134 domain-containing protein</fullName>
    </recommendedName>
</protein>
<keyword evidence="1" id="KW-1133">Transmembrane helix</keyword>
<accession>A0ABZ0W1F2</accession>
<dbReference type="EMBL" id="CP139960">
    <property type="protein sequence ID" value="WQD37011.1"/>
    <property type="molecule type" value="Genomic_DNA"/>
</dbReference>
<organism evidence="3 4">
    <name type="scientific">Niabella yanshanensis</name>
    <dbReference type="NCBI Taxonomy" id="577386"/>
    <lineage>
        <taxon>Bacteria</taxon>
        <taxon>Pseudomonadati</taxon>
        <taxon>Bacteroidota</taxon>
        <taxon>Chitinophagia</taxon>
        <taxon>Chitinophagales</taxon>
        <taxon>Chitinophagaceae</taxon>
        <taxon>Niabella</taxon>
    </lineage>
</organism>
<feature type="chain" id="PRO_5046212880" description="DUF4134 domain-containing protein" evidence="2">
    <location>
        <begin position="22"/>
        <end position="171"/>
    </location>
</feature>
<feature type="signal peptide" evidence="2">
    <location>
        <begin position="1"/>
        <end position="21"/>
    </location>
</feature>
<sequence length="171" mass="18215">MKTKQLLTATIASLCLYTAQAQTSNSAGHTAFQRDFAKLAIEHPNKSIFVNNAENNFNYNEEKYRKFKKLRTGGIILTSVGAGLIIGGTALIIDGNNQNDGYNFSGNYYDGDLTDGDGKIVAGAVGIAFGALSVGGGITMWVIGNNKMKKYGGGQMSIQPTKNGLGLAYKF</sequence>
<dbReference type="Proteomes" id="UP001325680">
    <property type="component" value="Chromosome"/>
</dbReference>
<keyword evidence="2" id="KW-0732">Signal</keyword>
<evidence type="ECO:0000313" key="3">
    <source>
        <dbReference type="EMBL" id="WQD37011.1"/>
    </source>
</evidence>
<evidence type="ECO:0000256" key="1">
    <source>
        <dbReference type="SAM" id="Phobius"/>
    </source>
</evidence>
<evidence type="ECO:0008006" key="5">
    <source>
        <dbReference type="Google" id="ProtNLM"/>
    </source>
</evidence>
<name>A0ABZ0W1F2_9BACT</name>
<feature type="transmembrane region" description="Helical" evidence="1">
    <location>
        <begin position="120"/>
        <end position="143"/>
    </location>
</feature>
<keyword evidence="1" id="KW-0812">Transmembrane</keyword>
<keyword evidence="1" id="KW-0472">Membrane</keyword>
<keyword evidence="4" id="KW-1185">Reference proteome</keyword>
<gene>
    <name evidence="3" type="ORF">U0035_15165</name>
</gene>
<reference evidence="3 4" key="1">
    <citation type="submission" date="2023-12" db="EMBL/GenBank/DDBJ databases">
        <title>Genome sequencing and assembly of bacterial species from a model synthetic community.</title>
        <authorList>
            <person name="Hogle S.L."/>
        </authorList>
    </citation>
    <scope>NUCLEOTIDE SEQUENCE [LARGE SCALE GENOMIC DNA]</scope>
    <source>
        <strain evidence="3 4">HAMBI_3031</strain>
    </source>
</reference>
<dbReference type="RefSeq" id="WP_114791893.1">
    <property type="nucleotide sequence ID" value="NZ_CP139960.1"/>
</dbReference>
<evidence type="ECO:0000313" key="4">
    <source>
        <dbReference type="Proteomes" id="UP001325680"/>
    </source>
</evidence>
<proteinExistence type="predicted"/>
<evidence type="ECO:0000256" key="2">
    <source>
        <dbReference type="SAM" id="SignalP"/>
    </source>
</evidence>